<dbReference type="PROSITE" id="PS50271">
    <property type="entry name" value="ZF_UBP"/>
    <property type="match status" value="1"/>
</dbReference>
<dbReference type="Gene3D" id="3.30.40.10">
    <property type="entry name" value="Zinc/RING finger domain, C3HC4 (zinc finger)"/>
    <property type="match status" value="1"/>
</dbReference>
<comment type="catalytic activity">
    <reaction evidence="6">
        <text>Thiol-dependent hydrolysis of ester, thioester, amide, peptide and isopeptide bonds formed by the C-terminal Gly of ubiquitin (a 76-residue protein attached to proteins as an intracellular targeting signal).</text>
        <dbReference type="EC" id="3.4.19.12"/>
    </reaction>
</comment>
<dbReference type="CDD" id="cd02667">
    <property type="entry name" value="Peptidase_C19K"/>
    <property type="match status" value="1"/>
</dbReference>
<dbReference type="InterPro" id="IPR013083">
    <property type="entry name" value="Znf_RING/FYVE/PHD"/>
</dbReference>
<dbReference type="SUPFAM" id="SSF57850">
    <property type="entry name" value="RING/U-box"/>
    <property type="match status" value="1"/>
</dbReference>
<dbReference type="Gene3D" id="3.90.70.10">
    <property type="entry name" value="Cysteine proteinases"/>
    <property type="match status" value="2"/>
</dbReference>
<dbReference type="InterPro" id="IPR001607">
    <property type="entry name" value="Znf_UBP"/>
</dbReference>
<keyword evidence="6" id="KW-0645">Protease</keyword>
<feature type="region of interest" description="Disordered" evidence="7">
    <location>
        <begin position="457"/>
        <end position="571"/>
    </location>
</feature>
<dbReference type="GO" id="GO:0006508">
    <property type="term" value="P:proteolysis"/>
    <property type="evidence" value="ECO:0007669"/>
    <property type="project" value="UniProtKB-KW"/>
</dbReference>
<dbReference type="PROSITE" id="PS00972">
    <property type="entry name" value="USP_1"/>
    <property type="match status" value="1"/>
</dbReference>
<feature type="domain" description="UBP-type" evidence="9">
    <location>
        <begin position="26"/>
        <end position="144"/>
    </location>
</feature>
<feature type="region of interest" description="Disordered" evidence="7">
    <location>
        <begin position="408"/>
        <end position="442"/>
    </location>
</feature>
<name>A0A9N9SAN6_PHACE</name>
<feature type="compositionally biased region" description="Basic residues" evidence="7">
    <location>
        <begin position="421"/>
        <end position="440"/>
    </location>
</feature>
<dbReference type="EC" id="3.4.19.12" evidence="6"/>
<keyword evidence="3 5" id="KW-0863">Zinc-finger</keyword>
<protein>
    <recommendedName>
        <fullName evidence="6">Ubiquitin carboxyl-terminal hydrolase</fullName>
        <ecNumber evidence="6">3.4.19.12</ecNumber>
    </recommendedName>
</protein>
<feature type="compositionally biased region" description="Polar residues" evidence="7">
    <location>
        <begin position="12"/>
        <end position="25"/>
    </location>
</feature>
<evidence type="ECO:0000256" key="2">
    <source>
        <dbReference type="ARBA" id="ARBA00022723"/>
    </source>
</evidence>
<dbReference type="PROSITE" id="PS50235">
    <property type="entry name" value="USP_3"/>
    <property type="match status" value="1"/>
</dbReference>
<reference evidence="10" key="2">
    <citation type="submission" date="2022-10" db="EMBL/GenBank/DDBJ databases">
        <authorList>
            <consortium name="ENA_rothamsted_submissions"/>
            <consortium name="culmorum"/>
            <person name="King R."/>
        </authorList>
    </citation>
    <scope>NUCLEOTIDE SEQUENCE</scope>
</reference>
<dbReference type="InterPro" id="IPR050164">
    <property type="entry name" value="Peptidase_C19"/>
</dbReference>
<sequence>MNKKRHQGDPNGENSSESTDENQNNVECPHIHKSVELQKVKKCLTRTGFLTECDECKKSPPNMDLVDMEFDSSLWLCLKCGNQACGRGLNQHALKHFNTPHSDSHAMCVNTTVWSVWCYGCDDEVNLTCKKKLQEAVENIRKQAESNRIKQQPNMQQIAETQVLDVVLALPAPDNTGTTPKILVTQASSLPRARGLANLGNTCFFNSVMQCLVQTPYLLKLLQETSEDGQYFRLPGGKMKQEDNNFMELGPLDGTLEKWKPLTATLADTLRELQSGRAEVYNPRMLFSRLTSKMPQFGGGDQHDSHELLRHLLESVREEDLRRYKIIILQKLGLSPKTDPTTVEGDTKKIIKFYGQQASEMLLPTEQVFRGVLVSTLQCQDCGHTSHLDEFFLDLSLPISEKQLPPVLRRKADEIEDNKPSKHQMKKEKKAQKKKNKMSKSQKNVYFNQISFATSNSNIKSESESDADVEDNLEDPSNRTHRQPDVRKGGTESGYNSDKIDNSSPDSNIGGSVADSGVPSPVVTADDGASRPDSPERSPASSDTNLESGSGSSAAGGNNSGNEEIEGELERPKSRLAFAKNKNNDLKVDLEKLSLLNDGDSTKVDNIFTDQDMHMEGACGPMEQEDEKMEEDDCPEEDESLWSGTISSRYQCEEGECSVQSCLNQFTECELMAGNNKVSCELCTRRHGGPEKKTINTDASKQLLIYNPPAVLILHLKRFQVHRFRSAKVSKFVKFSTVLDLAPFCSKRSRSLPTFQIGQNKVLYSLYGVVEHSGSIHGGHYVAYVKVRPPLDENSYRWQYLPKNQRDKMDDSPKGPVWDPEVPSGKWYYISDSHVAEVQESKVLAAQAYLLFYERII</sequence>
<proteinExistence type="inferred from homology"/>
<evidence type="ECO:0000313" key="10">
    <source>
        <dbReference type="EMBL" id="CAG9812774.1"/>
    </source>
</evidence>
<dbReference type="InterPro" id="IPR038765">
    <property type="entry name" value="Papain-like_cys_pep_sf"/>
</dbReference>
<keyword evidence="11" id="KW-1185">Reference proteome</keyword>
<evidence type="ECO:0000313" key="11">
    <source>
        <dbReference type="Proteomes" id="UP001153737"/>
    </source>
</evidence>
<keyword evidence="6" id="KW-0833">Ubl conjugation pathway</keyword>
<reference evidence="10" key="1">
    <citation type="submission" date="2022-01" db="EMBL/GenBank/DDBJ databases">
        <authorList>
            <person name="King R."/>
        </authorList>
    </citation>
    <scope>NUCLEOTIDE SEQUENCE</scope>
</reference>
<dbReference type="SUPFAM" id="SSF54001">
    <property type="entry name" value="Cysteine proteinases"/>
    <property type="match status" value="1"/>
</dbReference>
<dbReference type="InterPro" id="IPR001394">
    <property type="entry name" value="Peptidase_C19_UCH"/>
</dbReference>
<evidence type="ECO:0000256" key="6">
    <source>
        <dbReference type="RuleBase" id="RU366025"/>
    </source>
</evidence>
<feature type="compositionally biased region" description="Basic and acidic residues" evidence="7">
    <location>
        <begin position="476"/>
        <end position="490"/>
    </location>
</feature>
<feature type="compositionally biased region" description="Acidic residues" evidence="7">
    <location>
        <begin position="464"/>
        <end position="474"/>
    </location>
</feature>
<dbReference type="GO" id="GO:0005634">
    <property type="term" value="C:nucleus"/>
    <property type="evidence" value="ECO:0007669"/>
    <property type="project" value="TreeGrafter"/>
</dbReference>
<feature type="domain" description="USP" evidence="8">
    <location>
        <begin position="194"/>
        <end position="856"/>
    </location>
</feature>
<evidence type="ECO:0000256" key="4">
    <source>
        <dbReference type="ARBA" id="ARBA00022833"/>
    </source>
</evidence>
<keyword evidence="6" id="KW-0788">Thiol protease</keyword>
<dbReference type="GO" id="GO:0004843">
    <property type="term" value="F:cysteine-type deubiquitinase activity"/>
    <property type="evidence" value="ECO:0007669"/>
    <property type="project" value="UniProtKB-UniRule"/>
</dbReference>
<dbReference type="PROSITE" id="PS00973">
    <property type="entry name" value="USP_2"/>
    <property type="match status" value="1"/>
</dbReference>
<feature type="compositionally biased region" description="Basic and acidic residues" evidence="7">
    <location>
        <begin position="410"/>
        <end position="420"/>
    </location>
</feature>
<dbReference type="Pfam" id="PF02148">
    <property type="entry name" value="zf-UBP"/>
    <property type="match status" value="1"/>
</dbReference>
<dbReference type="Proteomes" id="UP001153737">
    <property type="component" value="Chromosome 1"/>
</dbReference>
<keyword evidence="2" id="KW-0479">Metal-binding</keyword>
<dbReference type="Pfam" id="PF00443">
    <property type="entry name" value="UCH"/>
    <property type="match status" value="2"/>
</dbReference>
<comment type="similarity">
    <text evidence="1 6">Belongs to the peptidase C19 family.</text>
</comment>
<evidence type="ECO:0000256" key="5">
    <source>
        <dbReference type="PROSITE-ProRule" id="PRU00502"/>
    </source>
</evidence>
<evidence type="ECO:0000256" key="7">
    <source>
        <dbReference type="SAM" id="MobiDB-lite"/>
    </source>
</evidence>
<organism evidence="10 11">
    <name type="scientific">Phaedon cochleariae</name>
    <name type="common">Mustard beetle</name>
    <dbReference type="NCBI Taxonomy" id="80249"/>
    <lineage>
        <taxon>Eukaryota</taxon>
        <taxon>Metazoa</taxon>
        <taxon>Ecdysozoa</taxon>
        <taxon>Arthropoda</taxon>
        <taxon>Hexapoda</taxon>
        <taxon>Insecta</taxon>
        <taxon>Pterygota</taxon>
        <taxon>Neoptera</taxon>
        <taxon>Endopterygota</taxon>
        <taxon>Coleoptera</taxon>
        <taxon>Polyphaga</taxon>
        <taxon>Cucujiformia</taxon>
        <taxon>Chrysomeloidea</taxon>
        <taxon>Chrysomelidae</taxon>
        <taxon>Chrysomelinae</taxon>
        <taxon>Chrysomelini</taxon>
        <taxon>Phaedon</taxon>
    </lineage>
</organism>
<accession>A0A9N9SAN6</accession>
<keyword evidence="4" id="KW-0862">Zinc</keyword>
<dbReference type="PANTHER" id="PTHR24006:SF781">
    <property type="entry name" value="LD34905P"/>
    <property type="match status" value="1"/>
</dbReference>
<dbReference type="PANTHER" id="PTHR24006">
    <property type="entry name" value="UBIQUITIN CARBOXYL-TERMINAL HYDROLASE"/>
    <property type="match status" value="1"/>
</dbReference>
<dbReference type="AlphaFoldDB" id="A0A9N9SAN6"/>
<gene>
    <name evidence="10" type="ORF">PHAECO_LOCUS1137</name>
</gene>
<evidence type="ECO:0000256" key="1">
    <source>
        <dbReference type="ARBA" id="ARBA00009085"/>
    </source>
</evidence>
<feature type="region of interest" description="Disordered" evidence="7">
    <location>
        <begin position="1"/>
        <end position="25"/>
    </location>
</feature>
<dbReference type="GO" id="GO:0008270">
    <property type="term" value="F:zinc ion binding"/>
    <property type="evidence" value="ECO:0007669"/>
    <property type="project" value="UniProtKB-KW"/>
</dbReference>
<dbReference type="GO" id="GO:0016579">
    <property type="term" value="P:protein deubiquitination"/>
    <property type="evidence" value="ECO:0007669"/>
    <property type="project" value="InterPro"/>
</dbReference>
<dbReference type="OrthoDB" id="2020758at2759"/>
<evidence type="ECO:0000256" key="3">
    <source>
        <dbReference type="ARBA" id="ARBA00022771"/>
    </source>
</evidence>
<evidence type="ECO:0000259" key="9">
    <source>
        <dbReference type="PROSITE" id="PS50271"/>
    </source>
</evidence>
<dbReference type="InterPro" id="IPR028889">
    <property type="entry name" value="USP"/>
</dbReference>
<dbReference type="GO" id="GO:0005829">
    <property type="term" value="C:cytosol"/>
    <property type="evidence" value="ECO:0007669"/>
    <property type="project" value="TreeGrafter"/>
</dbReference>
<evidence type="ECO:0000259" key="8">
    <source>
        <dbReference type="PROSITE" id="PS50235"/>
    </source>
</evidence>
<dbReference type="InterPro" id="IPR018200">
    <property type="entry name" value="USP_CS"/>
</dbReference>
<keyword evidence="6" id="KW-0378">Hydrolase</keyword>
<feature type="compositionally biased region" description="Low complexity" evidence="7">
    <location>
        <begin position="545"/>
        <end position="562"/>
    </location>
</feature>
<dbReference type="EMBL" id="OU896707">
    <property type="protein sequence ID" value="CAG9812774.1"/>
    <property type="molecule type" value="Genomic_DNA"/>
</dbReference>